<keyword evidence="2" id="KW-1185">Reference proteome</keyword>
<comment type="caution">
    <text evidence="1">The sequence shown here is derived from an EMBL/GenBank/DDBJ whole genome shotgun (WGS) entry which is preliminary data.</text>
</comment>
<dbReference type="EMBL" id="CM055751">
    <property type="protein sequence ID" value="KAJ7993293.1"/>
    <property type="molecule type" value="Genomic_DNA"/>
</dbReference>
<sequence>MVARRGPTDNLASGPVRFCTMVSGKLFLLSATCSVLVLLTSSHEFLETRSLEENTVKTQEEKELFDALQEVLEKLKSKQTPSYEKKQGWVPMCDAGQQCAVRKGARIGKLCECPQGTSCNFTVLKCI</sequence>
<proteinExistence type="predicted"/>
<dbReference type="Proteomes" id="UP001157502">
    <property type="component" value="Chromosome 24"/>
</dbReference>
<reference evidence="1" key="1">
    <citation type="submission" date="2021-05" db="EMBL/GenBank/DDBJ databases">
        <authorList>
            <person name="Pan Q."/>
            <person name="Jouanno E."/>
            <person name="Zahm M."/>
            <person name="Klopp C."/>
            <person name="Cabau C."/>
            <person name="Louis A."/>
            <person name="Berthelot C."/>
            <person name="Parey E."/>
            <person name="Roest Crollius H."/>
            <person name="Montfort J."/>
            <person name="Robinson-Rechavi M."/>
            <person name="Bouchez O."/>
            <person name="Lampietro C."/>
            <person name="Lopez Roques C."/>
            <person name="Donnadieu C."/>
            <person name="Postlethwait J."/>
            <person name="Bobe J."/>
            <person name="Dillon D."/>
            <person name="Chandos A."/>
            <person name="von Hippel F."/>
            <person name="Guiguen Y."/>
        </authorList>
    </citation>
    <scope>NUCLEOTIDE SEQUENCE</scope>
    <source>
        <strain evidence="1">YG-Jan2019</strain>
    </source>
</reference>
<organism evidence="1 2">
    <name type="scientific">Dallia pectoralis</name>
    <name type="common">Alaska blackfish</name>
    <dbReference type="NCBI Taxonomy" id="75939"/>
    <lineage>
        <taxon>Eukaryota</taxon>
        <taxon>Metazoa</taxon>
        <taxon>Chordata</taxon>
        <taxon>Craniata</taxon>
        <taxon>Vertebrata</taxon>
        <taxon>Euteleostomi</taxon>
        <taxon>Actinopterygii</taxon>
        <taxon>Neopterygii</taxon>
        <taxon>Teleostei</taxon>
        <taxon>Protacanthopterygii</taxon>
        <taxon>Esociformes</taxon>
        <taxon>Umbridae</taxon>
        <taxon>Dallia</taxon>
    </lineage>
</organism>
<name>A0ACC2FPE0_DALPE</name>
<protein>
    <submittedName>
        <fullName evidence="1">Uncharacterized protein</fullName>
    </submittedName>
</protein>
<evidence type="ECO:0000313" key="2">
    <source>
        <dbReference type="Proteomes" id="UP001157502"/>
    </source>
</evidence>
<gene>
    <name evidence="1" type="ORF">DPEC_G00270930</name>
</gene>
<accession>A0ACC2FPE0</accession>
<evidence type="ECO:0000313" key="1">
    <source>
        <dbReference type="EMBL" id="KAJ7993293.1"/>
    </source>
</evidence>